<dbReference type="PANTHER" id="PTHR45635:SF14">
    <property type="entry name" value="ADP_ATP TRANSLOCASE"/>
    <property type="match status" value="1"/>
</dbReference>
<dbReference type="GO" id="GO:0140021">
    <property type="term" value="P:mitochondrial ADP transmembrane transport"/>
    <property type="evidence" value="ECO:0007669"/>
    <property type="project" value="InterPro"/>
</dbReference>
<evidence type="ECO:0000256" key="14">
    <source>
        <dbReference type="PROSITE-ProRule" id="PRU00282"/>
    </source>
</evidence>
<sequence>MAVVKEKAPVKLSPIENFALSAVAAVVAKTAAAPIGRVQLLLQCQGEMLKQGTISRPYTGIIDCIRQTFRNEGLIPFWRGYEFCLQDHIKTMFKQNKDDPYMVNFAKNVASGVIAGILSLSFVYSLDYARTRLANDVKSIKNGGDGRKYNGLVDVYRKTFASDVLSRESVPRPRERTWGQLNRFTYTIDFCEKMDNIEDIGAARQLLHDCQDEDEFINNMLLRDSQNCLEELLQLEECDIAEIDNLDFDLSWIREATMTSSSYDDNTSWSLSNNLETSNIACTQNDLELNCLYQEREIENQINRTLATIANSSDDEFILDMNSIHISYQIFVVDAKLYEVDSEQRLPKAQYEKLITDMNNSNVSI</sequence>
<comment type="function">
    <text evidence="16">Catalyzes the exchange of ADP and ATP across the membrane.</text>
</comment>
<keyword evidence="6 14" id="KW-0812">Transmembrane</keyword>
<dbReference type="EMBL" id="CAJOBC010069543">
    <property type="protein sequence ID" value="CAF4237757.1"/>
    <property type="molecule type" value="Genomic_DNA"/>
</dbReference>
<evidence type="ECO:0000256" key="5">
    <source>
        <dbReference type="ARBA" id="ARBA00022449"/>
    </source>
</evidence>
<reference evidence="17" key="1">
    <citation type="submission" date="2021-02" db="EMBL/GenBank/DDBJ databases">
        <authorList>
            <person name="Nowell W R."/>
        </authorList>
    </citation>
    <scope>NUCLEOTIDE SEQUENCE</scope>
</reference>
<dbReference type="InterPro" id="IPR018108">
    <property type="entry name" value="MCP_transmembrane"/>
</dbReference>
<dbReference type="SUPFAM" id="SSF103506">
    <property type="entry name" value="Mitochondrial carrier"/>
    <property type="match status" value="1"/>
</dbReference>
<dbReference type="Proteomes" id="UP000663829">
    <property type="component" value="Unassembled WGS sequence"/>
</dbReference>
<accession>A0A815I2B8</accession>
<dbReference type="PANTHER" id="PTHR45635">
    <property type="entry name" value="ADP,ATP CARRIER PROTEIN 1-RELATED-RELATED"/>
    <property type="match status" value="1"/>
</dbReference>
<dbReference type="GO" id="GO:1990544">
    <property type="term" value="P:mitochondrial ATP transmembrane transport"/>
    <property type="evidence" value="ECO:0007669"/>
    <property type="project" value="InterPro"/>
</dbReference>
<dbReference type="PROSITE" id="PS50920">
    <property type="entry name" value="SOLCAR"/>
    <property type="match status" value="1"/>
</dbReference>
<keyword evidence="10" id="KW-0496">Mitochondrion</keyword>
<name>A0A815I2B8_9BILA</name>
<evidence type="ECO:0000256" key="7">
    <source>
        <dbReference type="ARBA" id="ARBA00022737"/>
    </source>
</evidence>
<keyword evidence="19" id="KW-1185">Reference proteome</keyword>
<dbReference type="GO" id="GO:0005471">
    <property type="term" value="F:ATP:ADP antiporter activity"/>
    <property type="evidence" value="ECO:0007669"/>
    <property type="project" value="UniProtKB-UniRule"/>
</dbReference>
<keyword evidence="11 14" id="KW-0472">Membrane</keyword>
<evidence type="ECO:0000256" key="15">
    <source>
        <dbReference type="RuleBase" id="RU000488"/>
    </source>
</evidence>
<evidence type="ECO:0000313" key="19">
    <source>
        <dbReference type="Proteomes" id="UP000663829"/>
    </source>
</evidence>
<proteinExistence type="inferred from homology"/>
<keyword evidence="4 15" id="KW-0813">Transport</keyword>
<evidence type="ECO:0000256" key="6">
    <source>
        <dbReference type="ARBA" id="ARBA00022692"/>
    </source>
</evidence>
<comment type="subcellular location">
    <subcellularLocation>
        <location evidence="16">Membrane</location>
        <topology evidence="16">Multi-pass membrane protein</topology>
    </subcellularLocation>
    <subcellularLocation>
        <location evidence="1">Mitochondrion inner membrane</location>
        <topology evidence="1">Multi-pass membrane protein</topology>
    </subcellularLocation>
</comment>
<organism evidence="17 19">
    <name type="scientific">Didymodactylos carnosus</name>
    <dbReference type="NCBI Taxonomy" id="1234261"/>
    <lineage>
        <taxon>Eukaryota</taxon>
        <taxon>Metazoa</taxon>
        <taxon>Spiralia</taxon>
        <taxon>Gnathifera</taxon>
        <taxon>Rotifera</taxon>
        <taxon>Eurotatoria</taxon>
        <taxon>Bdelloidea</taxon>
        <taxon>Philodinida</taxon>
        <taxon>Philodinidae</taxon>
        <taxon>Didymodactylos</taxon>
    </lineage>
</organism>
<evidence type="ECO:0000256" key="11">
    <source>
        <dbReference type="ARBA" id="ARBA00023136"/>
    </source>
</evidence>
<feature type="repeat" description="Solcar" evidence="14">
    <location>
        <begin position="12"/>
        <end position="105"/>
    </location>
</feature>
<keyword evidence="5" id="KW-0050">Antiport</keyword>
<dbReference type="PRINTS" id="PR00927">
    <property type="entry name" value="ADPTRNSLCASE"/>
</dbReference>
<dbReference type="PRINTS" id="PR00926">
    <property type="entry name" value="MITOCARRIER"/>
</dbReference>
<evidence type="ECO:0000256" key="3">
    <source>
        <dbReference type="ARBA" id="ARBA00011245"/>
    </source>
</evidence>
<dbReference type="InterPro" id="IPR023395">
    <property type="entry name" value="MCP_dom_sf"/>
</dbReference>
<comment type="function">
    <text evidence="13">ADP:ATP antiporter that mediates import of ADP into the mitochondrial matrix for ATP synthesis, and export of ATP out to fuel the cell. Cycles between the cytoplasmic-open state (c-state) and the matrix-open state (m-state): operates by the alternating access mechanism with a single substrate-binding site intermittently exposed to either the cytosolic (c-state) or matrix (m-state) side of the inner mitochondrial membrane.</text>
</comment>
<evidence type="ECO:0000256" key="13">
    <source>
        <dbReference type="ARBA" id="ARBA00045250"/>
    </source>
</evidence>
<keyword evidence="8" id="KW-0999">Mitochondrion inner membrane</keyword>
<protein>
    <recommendedName>
        <fullName evidence="16">ADP/ATP translocase</fullName>
    </recommendedName>
    <alternativeName>
        <fullName evidence="16">ADP,ATP carrier protein</fullName>
    </alternativeName>
</protein>
<dbReference type="InterPro" id="IPR002067">
    <property type="entry name" value="MCP"/>
</dbReference>
<comment type="catalytic activity">
    <reaction evidence="12">
        <text>ADP(in) + ATP(out) = ADP(out) + ATP(in)</text>
        <dbReference type="Rhea" id="RHEA:34999"/>
        <dbReference type="ChEBI" id="CHEBI:30616"/>
        <dbReference type="ChEBI" id="CHEBI:456216"/>
    </reaction>
    <physiologicalReaction direction="left-to-right" evidence="12">
        <dbReference type="Rhea" id="RHEA:35000"/>
    </physiologicalReaction>
</comment>
<dbReference type="OrthoDB" id="270584at2759"/>
<evidence type="ECO:0000256" key="4">
    <source>
        <dbReference type="ARBA" id="ARBA00022448"/>
    </source>
</evidence>
<comment type="caution">
    <text evidence="17">The sequence shown here is derived from an EMBL/GenBank/DDBJ whole genome shotgun (WGS) entry which is preliminary data.</text>
</comment>
<dbReference type="AlphaFoldDB" id="A0A815I2B8"/>
<evidence type="ECO:0000256" key="8">
    <source>
        <dbReference type="ARBA" id="ARBA00022792"/>
    </source>
</evidence>
<keyword evidence="7" id="KW-0677">Repeat</keyword>
<comment type="similarity">
    <text evidence="2 15">Belongs to the mitochondrial carrier (TC 2.A.29) family.</text>
</comment>
<evidence type="ECO:0000256" key="2">
    <source>
        <dbReference type="ARBA" id="ARBA00006375"/>
    </source>
</evidence>
<comment type="subunit">
    <text evidence="3 16">Monomer.</text>
</comment>
<gene>
    <name evidence="17" type="ORF">GPM918_LOCUS31342</name>
    <name evidence="18" type="ORF">SRO942_LOCUS31981</name>
</gene>
<dbReference type="Gene3D" id="1.50.40.10">
    <property type="entry name" value="Mitochondrial carrier domain"/>
    <property type="match status" value="1"/>
</dbReference>
<dbReference type="GO" id="GO:0005743">
    <property type="term" value="C:mitochondrial inner membrane"/>
    <property type="evidence" value="ECO:0007669"/>
    <property type="project" value="UniProtKB-SubCell"/>
</dbReference>
<dbReference type="GO" id="GO:1901029">
    <property type="term" value="P:negative regulation of mitochondrial outer membrane permeabilization involved in apoptotic signaling pathway"/>
    <property type="evidence" value="ECO:0007669"/>
    <property type="project" value="TreeGrafter"/>
</dbReference>
<evidence type="ECO:0000256" key="10">
    <source>
        <dbReference type="ARBA" id="ARBA00023128"/>
    </source>
</evidence>
<evidence type="ECO:0000256" key="16">
    <source>
        <dbReference type="RuleBase" id="RU368008"/>
    </source>
</evidence>
<dbReference type="Pfam" id="PF00153">
    <property type="entry name" value="Mito_carr"/>
    <property type="match status" value="2"/>
</dbReference>
<dbReference type="Proteomes" id="UP000681722">
    <property type="component" value="Unassembled WGS sequence"/>
</dbReference>
<evidence type="ECO:0000256" key="9">
    <source>
        <dbReference type="ARBA" id="ARBA00022989"/>
    </source>
</evidence>
<keyword evidence="9" id="KW-1133">Transmembrane helix</keyword>
<evidence type="ECO:0000313" key="17">
    <source>
        <dbReference type="EMBL" id="CAF1360264.1"/>
    </source>
</evidence>
<evidence type="ECO:0000256" key="12">
    <source>
        <dbReference type="ARBA" id="ARBA00024143"/>
    </source>
</evidence>
<dbReference type="InterPro" id="IPR002113">
    <property type="entry name" value="ADT_euk_type"/>
</dbReference>
<evidence type="ECO:0000313" key="18">
    <source>
        <dbReference type="EMBL" id="CAF4237757.1"/>
    </source>
</evidence>
<evidence type="ECO:0000256" key="1">
    <source>
        <dbReference type="ARBA" id="ARBA00004448"/>
    </source>
</evidence>
<dbReference type="EMBL" id="CAJNOQ010015370">
    <property type="protein sequence ID" value="CAF1360264.1"/>
    <property type="molecule type" value="Genomic_DNA"/>
</dbReference>